<dbReference type="GO" id="GO:0070911">
    <property type="term" value="P:global genome nucleotide-excision repair"/>
    <property type="evidence" value="ECO:0007669"/>
    <property type="project" value="EnsemblFungi"/>
</dbReference>
<evidence type="ECO:0000256" key="3">
    <source>
        <dbReference type="ARBA" id="ARBA00021347"/>
    </source>
</evidence>
<dbReference type="SUPFAM" id="SSF54695">
    <property type="entry name" value="POZ domain"/>
    <property type="match status" value="1"/>
</dbReference>
<dbReference type="AlphaFoldDB" id="A0A1E3NIE0"/>
<dbReference type="SMART" id="SM00512">
    <property type="entry name" value="Skp1"/>
    <property type="match status" value="1"/>
</dbReference>
<dbReference type="InterPro" id="IPR011333">
    <property type="entry name" value="SKP1/BTB/POZ_sf"/>
</dbReference>
<dbReference type="GO" id="GO:0031463">
    <property type="term" value="C:Cul3-RING ubiquitin ligase complex"/>
    <property type="evidence" value="ECO:0007669"/>
    <property type="project" value="EnsemblFungi"/>
</dbReference>
<dbReference type="RefSeq" id="XP_019017015.1">
    <property type="nucleotide sequence ID" value="XM_019161489.1"/>
</dbReference>
<dbReference type="InterPro" id="IPR039948">
    <property type="entry name" value="ELC1"/>
</dbReference>
<keyword evidence="4" id="KW-0539">Nucleus</keyword>
<dbReference type="GO" id="GO:0004842">
    <property type="term" value="F:ubiquitin-protein transferase activity"/>
    <property type="evidence" value="ECO:0007669"/>
    <property type="project" value="EnsemblFungi"/>
</dbReference>
<dbReference type="GO" id="GO:0006511">
    <property type="term" value="P:ubiquitin-dependent protein catabolic process"/>
    <property type="evidence" value="ECO:0007669"/>
    <property type="project" value="EnsemblFungi"/>
</dbReference>
<dbReference type="InterPro" id="IPR001232">
    <property type="entry name" value="SKP1-like"/>
</dbReference>
<evidence type="ECO:0000256" key="1">
    <source>
        <dbReference type="ARBA" id="ARBA00004123"/>
    </source>
</evidence>
<sequence length="112" mass="12419">MTDDSSHDHDHGTATTDASPYVTLVSSDGFTYTVSKDAASISGTLRNMISDTFEEGTTNTIRLHDIDAPVLDKVVEYLYYNEKYKDCVDVPDFHVPTEMALELLVAADFLHV</sequence>
<dbReference type="EMBL" id="KV454004">
    <property type="protein sequence ID" value="ODQ45902.1"/>
    <property type="molecule type" value="Genomic_DNA"/>
</dbReference>
<name>A0A1E3NIE0_9ASCO</name>
<organism evidence="6 7">
    <name type="scientific">Pichia membranifaciens NRRL Y-2026</name>
    <dbReference type="NCBI Taxonomy" id="763406"/>
    <lineage>
        <taxon>Eukaryota</taxon>
        <taxon>Fungi</taxon>
        <taxon>Dikarya</taxon>
        <taxon>Ascomycota</taxon>
        <taxon>Saccharomycotina</taxon>
        <taxon>Pichiomycetes</taxon>
        <taxon>Pichiales</taxon>
        <taxon>Pichiaceae</taxon>
        <taxon>Pichia</taxon>
    </lineage>
</organism>
<feature type="domain" description="SKP1 component POZ" evidence="5">
    <location>
        <begin position="21"/>
        <end position="82"/>
    </location>
</feature>
<evidence type="ECO:0000259" key="5">
    <source>
        <dbReference type="Pfam" id="PF03931"/>
    </source>
</evidence>
<evidence type="ECO:0000313" key="7">
    <source>
        <dbReference type="Proteomes" id="UP000094455"/>
    </source>
</evidence>
<dbReference type="FunFam" id="3.30.710.10:FF:000035">
    <property type="entry name" value="Elongin C transcription elongation factor"/>
    <property type="match status" value="1"/>
</dbReference>
<reference evidence="6 7" key="1">
    <citation type="journal article" date="2016" name="Proc. Natl. Acad. Sci. U.S.A.">
        <title>Comparative genomics of biotechnologically important yeasts.</title>
        <authorList>
            <person name="Riley R."/>
            <person name="Haridas S."/>
            <person name="Wolfe K.H."/>
            <person name="Lopes M.R."/>
            <person name="Hittinger C.T."/>
            <person name="Goeker M."/>
            <person name="Salamov A.A."/>
            <person name="Wisecaver J.H."/>
            <person name="Long T.M."/>
            <person name="Calvey C.H."/>
            <person name="Aerts A.L."/>
            <person name="Barry K.W."/>
            <person name="Choi C."/>
            <person name="Clum A."/>
            <person name="Coughlan A.Y."/>
            <person name="Deshpande S."/>
            <person name="Douglass A.P."/>
            <person name="Hanson S.J."/>
            <person name="Klenk H.-P."/>
            <person name="LaButti K.M."/>
            <person name="Lapidus A."/>
            <person name="Lindquist E.A."/>
            <person name="Lipzen A.M."/>
            <person name="Meier-Kolthoff J.P."/>
            <person name="Ohm R.A."/>
            <person name="Otillar R.P."/>
            <person name="Pangilinan J.L."/>
            <person name="Peng Y."/>
            <person name="Rokas A."/>
            <person name="Rosa C.A."/>
            <person name="Scheuner C."/>
            <person name="Sibirny A.A."/>
            <person name="Slot J.C."/>
            <person name="Stielow J.B."/>
            <person name="Sun H."/>
            <person name="Kurtzman C.P."/>
            <person name="Blackwell M."/>
            <person name="Grigoriev I.V."/>
            <person name="Jeffries T.W."/>
        </authorList>
    </citation>
    <scope>NUCLEOTIDE SEQUENCE [LARGE SCALE GENOMIC DNA]</scope>
    <source>
        <strain evidence="6 7">NRRL Y-2026</strain>
    </source>
</reference>
<dbReference type="GO" id="GO:0009411">
    <property type="term" value="P:response to UV"/>
    <property type="evidence" value="ECO:0007669"/>
    <property type="project" value="EnsemblFungi"/>
</dbReference>
<evidence type="ECO:0000313" key="6">
    <source>
        <dbReference type="EMBL" id="ODQ45902.1"/>
    </source>
</evidence>
<comment type="similarity">
    <text evidence="2">Belongs to the SKP1 family.</text>
</comment>
<dbReference type="Pfam" id="PF03931">
    <property type="entry name" value="Skp1_POZ"/>
    <property type="match status" value="1"/>
</dbReference>
<dbReference type="STRING" id="763406.A0A1E3NIE0"/>
<dbReference type="Proteomes" id="UP000094455">
    <property type="component" value="Unassembled WGS sequence"/>
</dbReference>
<dbReference type="GO" id="GO:0000113">
    <property type="term" value="C:nucleotide-excision repair factor 4 complex"/>
    <property type="evidence" value="ECO:0007669"/>
    <property type="project" value="EnsemblFungi"/>
</dbReference>
<gene>
    <name evidence="6" type="ORF">PICMEDRAFT_17156</name>
</gene>
<dbReference type="GeneID" id="30178176"/>
<dbReference type="PANTHER" id="PTHR20648">
    <property type="entry name" value="ELONGIN-C"/>
    <property type="match status" value="1"/>
</dbReference>
<dbReference type="GO" id="GO:0070449">
    <property type="term" value="C:elongin complex"/>
    <property type="evidence" value="ECO:0007669"/>
    <property type="project" value="EnsemblFungi"/>
</dbReference>
<dbReference type="OrthoDB" id="249087at2759"/>
<dbReference type="CDD" id="cd18321">
    <property type="entry name" value="BTB_POZ_EloC"/>
    <property type="match status" value="1"/>
</dbReference>
<protein>
    <recommendedName>
        <fullName evidence="3">Elongin-C</fullName>
    </recommendedName>
</protein>
<keyword evidence="7" id="KW-1185">Reference proteome</keyword>
<proteinExistence type="inferred from homology"/>
<dbReference type="InterPro" id="IPR016073">
    <property type="entry name" value="Skp1_comp_POZ"/>
</dbReference>
<evidence type="ECO:0000256" key="4">
    <source>
        <dbReference type="ARBA" id="ARBA00023242"/>
    </source>
</evidence>
<accession>A0A1E3NIE0</accession>
<evidence type="ECO:0000256" key="2">
    <source>
        <dbReference type="ARBA" id="ARBA00009993"/>
    </source>
</evidence>
<dbReference type="Gene3D" id="3.30.710.10">
    <property type="entry name" value="Potassium Channel Kv1.1, Chain A"/>
    <property type="match status" value="1"/>
</dbReference>
<comment type="subcellular location">
    <subcellularLocation>
        <location evidence="1">Nucleus</location>
    </subcellularLocation>
</comment>